<proteinExistence type="predicted"/>
<keyword evidence="4" id="KW-1185">Reference proteome</keyword>
<dbReference type="AlphaFoldDB" id="A0A0C3CBB5"/>
<dbReference type="OrthoDB" id="411251at2759"/>
<dbReference type="Proteomes" id="UP000053424">
    <property type="component" value="Unassembled WGS sequence"/>
</dbReference>
<dbReference type="NCBIfam" id="TIGR00229">
    <property type="entry name" value="sensory_box"/>
    <property type="match status" value="1"/>
</dbReference>
<dbReference type="SMART" id="SM00091">
    <property type="entry name" value="PAS"/>
    <property type="match status" value="1"/>
</dbReference>
<dbReference type="InterPro" id="IPR035965">
    <property type="entry name" value="PAS-like_dom_sf"/>
</dbReference>
<dbReference type="PROSITE" id="PS50112">
    <property type="entry name" value="PAS"/>
    <property type="match status" value="1"/>
</dbReference>
<feature type="domain" description="PAS" evidence="2">
    <location>
        <begin position="24"/>
        <end position="69"/>
    </location>
</feature>
<dbReference type="InterPro" id="IPR000014">
    <property type="entry name" value="PAS"/>
</dbReference>
<dbReference type="STRING" id="686832.A0A0C3CBB5"/>
<feature type="compositionally biased region" description="Low complexity" evidence="1">
    <location>
        <begin position="166"/>
        <end position="216"/>
    </location>
</feature>
<evidence type="ECO:0000313" key="4">
    <source>
        <dbReference type="Proteomes" id="UP000053424"/>
    </source>
</evidence>
<evidence type="ECO:0000259" key="2">
    <source>
        <dbReference type="PROSITE" id="PS50112"/>
    </source>
</evidence>
<evidence type="ECO:0000256" key="1">
    <source>
        <dbReference type="SAM" id="MobiDB-lite"/>
    </source>
</evidence>
<sequence length="408" mass="44845">MNNTTTPCLSFIGIVDFSEKAKWLFMTDSVTELLGFEPHELIGRPSLELVHPDEYPRVKQLHYDTIQQDKAAVLVYLRMKHKDPNKAYVLCGVVGVSGTVCHNVLVGSVAFASPGAKALHNASTAQEITVITPSAANFEFRRWHDPSPMPPSPIPDSLRRLSVTLPASPSPSSSSWDSRSPRSSQSPRRGSLSSNSNSSERSPGSSPERRGGSPSRDNFPRRCVTRETSINSNTTISFDHLSNKSFRTALILNRFTNGGTIMYCSNDLLISTTDAIGRSFYDFVAKKDEEIVRSWITCVKGWGVNEKGQPSDGGFGFGKFKLLMEGRDSVPRIPEPSPARKRNGSTSHKANGRRHHSRATPTMISARPRQTAHSPPRPSVNDTSEQIDVDAIFSAHSDGLMVILRRAS</sequence>
<evidence type="ECO:0000313" key="3">
    <source>
        <dbReference type="EMBL" id="KIM40901.1"/>
    </source>
</evidence>
<gene>
    <name evidence="3" type="ORF">M413DRAFT_445672</name>
</gene>
<dbReference type="SUPFAM" id="SSF55785">
    <property type="entry name" value="PYP-like sensor domain (PAS domain)"/>
    <property type="match status" value="1"/>
</dbReference>
<feature type="region of interest" description="Disordered" evidence="1">
    <location>
        <begin position="142"/>
        <end position="223"/>
    </location>
</feature>
<dbReference type="Gene3D" id="3.30.450.20">
    <property type="entry name" value="PAS domain"/>
    <property type="match status" value="1"/>
</dbReference>
<protein>
    <recommendedName>
        <fullName evidence="2">PAS domain-containing protein</fullName>
    </recommendedName>
</protein>
<dbReference type="Pfam" id="PF08447">
    <property type="entry name" value="PAS_3"/>
    <property type="match status" value="1"/>
</dbReference>
<name>A0A0C3CBB5_HEBCY</name>
<dbReference type="CDD" id="cd00130">
    <property type="entry name" value="PAS"/>
    <property type="match status" value="1"/>
</dbReference>
<reference evidence="3 4" key="1">
    <citation type="submission" date="2014-04" db="EMBL/GenBank/DDBJ databases">
        <authorList>
            <consortium name="DOE Joint Genome Institute"/>
            <person name="Kuo A."/>
            <person name="Gay G."/>
            <person name="Dore J."/>
            <person name="Kohler A."/>
            <person name="Nagy L.G."/>
            <person name="Floudas D."/>
            <person name="Copeland A."/>
            <person name="Barry K.W."/>
            <person name="Cichocki N."/>
            <person name="Veneault-Fourrey C."/>
            <person name="LaButti K."/>
            <person name="Lindquist E.A."/>
            <person name="Lipzen A."/>
            <person name="Lundell T."/>
            <person name="Morin E."/>
            <person name="Murat C."/>
            <person name="Sun H."/>
            <person name="Tunlid A."/>
            <person name="Henrissat B."/>
            <person name="Grigoriev I.V."/>
            <person name="Hibbett D.S."/>
            <person name="Martin F."/>
            <person name="Nordberg H.P."/>
            <person name="Cantor M.N."/>
            <person name="Hua S.X."/>
        </authorList>
    </citation>
    <scope>NUCLEOTIDE SEQUENCE [LARGE SCALE GENOMIC DNA]</scope>
    <source>
        <strain evidence="4">h7</strain>
    </source>
</reference>
<feature type="region of interest" description="Disordered" evidence="1">
    <location>
        <begin position="329"/>
        <end position="385"/>
    </location>
</feature>
<dbReference type="InterPro" id="IPR013655">
    <property type="entry name" value="PAS_fold_3"/>
</dbReference>
<reference evidence="4" key="2">
    <citation type="submission" date="2015-01" db="EMBL/GenBank/DDBJ databases">
        <title>Evolutionary Origins and Diversification of the Mycorrhizal Mutualists.</title>
        <authorList>
            <consortium name="DOE Joint Genome Institute"/>
            <consortium name="Mycorrhizal Genomics Consortium"/>
            <person name="Kohler A."/>
            <person name="Kuo A."/>
            <person name="Nagy L.G."/>
            <person name="Floudas D."/>
            <person name="Copeland A."/>
            <person name="Barry K.W."/>
            <person name="Cichocki N."/>
            <person name="Veneault-Fourrey C."/>
            <person name="LaButti K."/>
            <person name="Lindquist E.A."/>
            <person name="Lipzen A."/>
            <person name="Lundell T."/>
            <person name="Morin E."/>
            <person name="Murat C."/>
            <person name="Riley R."/>
            <person name="Ohm R."/>
            <person name="Sun H."/>
            <person name="Tunlid A."/>
            <person name="Henrissat B."/>
            <person name="Grigoriev I.V."/>
            <person name="Hibbett D.S."/>
            <person name="Martin F."/>
        </authorList>
    </citation>
    <scope>NUCLEOTIDE SEQUENCE [LARGE SCALE GENOMIC DNA]</scope>
    <source>
        <strain evidence="4">h7</strain>
    </source>
</reference>
<dbReference type="HOGENOM" id="CLU_049061_0_0_1"/>
<dbReference type="EMBL" id="KN831781">
    <property type="protein sequence ID" value="KIM40901.1"/>
    <property type="molecule type" value="Genomic_DNA"/>
</dbReference>
<organism evidence="3 4">
    <name type="scientific">Hebeloma cylindrosporum</name>
    <dbReference type="NCBI Taxonomy" id="76867"/>
    <lineage>
        <taxon>Eukaryota</taxon>
        <taxon>Fungi</taxon>
        <taxon>Dikarya</taxon>
        <taxon>Basidiomycota</taxon>
        <taxon>Agaricomycotina</taxon>
        <taxon>Agaricomycetes</taxon>
        <taxon>Agaricomycetidae</taxon>
        <taxon>Agaricales</taxon>
        <taxon>Agaricineae</taxon>
        <taxon>Hymenogastraceae</taxon>
        <taxon>Hebeloma</taxon>
    </lineage>
</organism>
<accession>A0A0C3CBB5</accession>